<dbReference type="PANTHER" id="PTHR30346:SF29">
    <property type="entry name" value="LYSR SUBSTRATE-BINDING"/>
    <property type="match status" value="1"/>
</dbReference>
<dbReference type="Pfam" id="PF03466">
    <property type="entry name" value="LysR_substrate"/>
    <property type="match status" value="1"/>
</dbReference>
<organism evidence="6 7">
    <name type="scientific">Frondihabitans sucicola</name>
    <dbReference type="NCBI Taxonomy" id="1268041"/>
    <lineage>
        <taxon>Bacteria</taxon>
        <taxon>Bacillati</taxon>
        <taxon>Actinomycetota</taxon>
        <taxon>Actinomycetes</taxon>
        <taxon>Micrococcales</taxon>
        <taxon>Microbacteriaceae</taxon>
        <taxon>Frondihabitans</taxon>
    </lineage>
</organism>
<dbReference type="Gene3D" id="1.10.10.10">
    <property type="entry name" value="Winged helix-like DNA-binding domain superfamily/Winged helix DNA-binding domain"/>
    <property type="match status" value="1"/>
</dbReference>
<gene>
    <name evidence="6" type="ORF">GCM10025867_20750</name>
</gene>
<evidence type="ECO:0000256" key="4">
    <source>
        <dbReference type="ARBA" id="ARBA00023163"/>
    </source>
</evidence>
<dbReference type="PANTHER" id="PTHR30346">
    <property type="entry name" value="TRANSCRIPTIONAL DUAL REGULATOR HCAR-RELATED"/>
    <property type="match status" value="1"/>
</dbReference>
<keyword evidence="7" id="KW-1185">Reference proteome</keyword>
<evidence type="ECO:0000259" key="5">
    <source>
        <dbReference type="PROSITE" id="PS50931"/>
    </source>
</evidence>
<evidence type="ECO:0000256" key="2">
    <source>
        <dbReference type="ARBA" id="ARBA00023015"/>
    </source>
</evidence>
<evidence type="ECO:0000313" key="6">
    <source>
        <dbReference type="EMBL" id="BDZ49834.1"/>
    </source>
</evidence>
<dbReference type="RefSeq" id="WP_286346539.1">
    <property type="nucleotide sequence ID" value="NZ_AP027732.1"/>
</dbReference>
<name>A0ABN6XXX7_9MICO</name>
<comment type="similarity">
    <text evidence="1">Belongs to the LysR transcriptional regulatory family.</text>
</comment>
<dbReference type="Gene3D" id="3.40.190.10">
    <property type="entry name" value="Periplasmic binding protein-like II"/>
    <property type="match status" value="2"/>
</dbReference>
<dbReference type="Pfam" id="PF00126">
    <property type="entry name" value="HTH_1"/>
    <property type="match status" value="1"/>
</dbReference>
<accession>A0ABN6XXX7</accession>
<evidence type="ECO:0000256" key="3">
    <source>
        <dbReference type="ARBA" id="ARBA00023125"/>
    </source>
</evidence>
<protein>
    <submittedName>
        <fullName evidence="6">LysR family transcriptional regulator</fullName>
    </submittedName>
</protein>
<keyword evidence="4" id="KW-0804">Transcription</keyword>
<evidence type="ECO:0000256" key="1">
    <source>
        <dbReference type="ARBA" id="ARBA00009437"/>
    </source>
</evidence>
<feature type="domain" description="HTH lysR-type" evidence="5">
    <location>
        <begin position="1"/>
        <end position="58"/>
    </location>
</feature>
<dbReference type="SUPFAM" id="SSF46785">
    <property type="entry name" value="Winged helix' DNA-binding domain"/>
    <property type="match status" value="1"/>
</dbReference>
<dbReference type="Proteomes" id="UP001321486">
    <property type="component" value="Chromosome"/>
</dbReference>
<dbReference type="InterPro" id="IPR005119">
    <property type="entry name" value="LysR_subst-bd"/>
</dbReference>
<dbReference type="InterPro" id="IPR036390">
    <property type="entry name" value="WH_DNA-bd_sf"/>
</dbReference>
<keyword evidence="2" id="KW-0805">Transcription regulation</keyword>
<evidence type="ECO:0000313" key="7">
    <source>
        <dbReference type="Proteomes" id="UP001321486"/>
    </source>
</evidence>
<reference evidence="7" key="1">
    <citation type="journal article" date="2019" name="Int. J. Syst. Evol. Microbiol.">
        <title>The Global Catalogue of Microorganisms (GCM) 10K type strain sequencing project: providing services to taxonomists for standard genome sequencing and annotation.</title>
        <authorList>
            <consortium name="The Broad Institute Genomics Platform"/>
            <consortium name="The Broad Institute Genome Sequencing Center for Infectious Disease"/>
            <person name="Wu L."/>
            <person name="Ma J."/>
        </authorList>
    </citation>
    <scope>NUCLEOTIDE SEQUENCE [LARGE SCALE GENOMIC DNA]</scope>
    <source>
        <strain evidence="7">NBRC 108728</strain>
    </source>
</reference>
<dbReference type="EMBL" id="AP027732">
    <property type="protein sequence ID" value="BDZ49834.1"/>
    <property type="molecule type" value="Genomic_DNA"/>
</dbReference>
<dbReference type="InterPro" id="IPR000847">
    <property type="entry name" value="LysR_HTH_N"/>
</dbReference>
<dbReference type="SUPFAM" id="SSF53850">
    <property type="entry name" value="Periplasmic binding protein-like II"/>
    <property type="match status" value="1"/>
</dbReference>
<keyword evidence="3" id="KW-0238">DNA-binding</keyword>
<dbReference type="PROSITE" id="PS50931">
    <property type="entry name" value="HTH_LYSR"/>
    <property type="match status" value="1"/>
</dbReference>
<proteinExistence type="inferred from homology"/>
<dbReference type="InterPro" id="IPR036388">
    <property type="entry name" value="WH-like_DNA-bd_sf"/>
</dbReference>
<sequence>MDVKRLELLRELSERGSIAAVAKATHRTPSAVSQQLKVLEREAGTRLTERVGRGLVLTGSGRVLAQTATDVAVALERAQAVWDDFVVAPQGEVTLAVFPTAGQMLLPGLLRTIGETPGLVVRATDHDPATLGFADLTGDYDVVVAHSPDGARSWRGRGLTTVPLLREPLDIALPADHRLAGRASLALEDLEGESWIGVPAGYPYDWVYREIERKTGTSPRITQRFSDTRITEALVGAGLGIAVLPRFTSTGVRDDMVLLPLEGMRAVRHLSVLLRPDRAERPSVRRVVDALRAEASRVAAVHGTV</sequence>